<feature type="domain" description="Fe/B12 periplasmic-binding" evidence="2">
    <location>
        <begin position="47"/>
        <end position="302"/>
    </location>
</feature>
<comment type="caution">
    <text evidence="3">The sequence shown here is derived from an EMBL/GenBank/DDBJ whole genome shotgun (WGS) entry which is preliminary data.</text>
</comment>
<evidence type="ECO:0000313" key="4">
    <source>
        <dbReference type="Proteomes" id="UP000664779"/>
    </source>
</evidence>
<dbReference type="Pfam" id="PF01497">
    <property type="entry name" value="Peripla_BP_2"/>
    <property type="match status" value="1"/>
</dbReference>
<dbReference type="Proteomes" id="UP000664779">
    <property type="component" value="Unassembled WGS sequence"/>
</dbReference>
<dbReference type="InterPro" id="IPR002491">
    <property type="entry name" value="ABC_transptr_periplasmic_BD"/>
</dbReference>
<dbReference type="PROSITE" id="PS50983">
    <property type="entry name" value="FE_B12_PBP"/>
    <property type="match status" value="1"/>
</dbReference>
<name>A0A939J600_9HYPH</name>
<keyword evidence="4" id="KW-1185">Reference proteome</keyword>
<dbReference type="Gene3D" id="3.40.50.1980">
    <property type="entry name" value="Nitrogenase molybdenum iron protein domain"/>
    <property type="match status" value="2"/>
</dbReference>
<dbReference type="PANTHER" id="PTHR30535">
    <property type="entry name" value="VITAMIN B12-BINDING PROTEIN"/>
    <property type="match status" value="1"/>
</dbReference>
<evidence type="ECO:0000256" key="1">
    <source>
        <dbReference type="SAM" id="SignalP"/>
    </source>
</evidence>
<keyword evidence="1" id="KW-0732">Signal</keyword>
<organism evidence="3 4">
    <name type="scientific">Roseibium limicola</name>
    <dbReference type="NCBI Taxonomy" id="2816037"/>
    <lineage>
        <taxon>Bacteria</taxon>
        <taxon>Pseudomonadati</taxon>
        <taxon>Pseudomonadota</taxon>
        <taxon>Alphaproteobacteria</taxon>
        <taxon>Hyphomicrobiales</taxon>
        <taxon>Stappiaceae</taxon>
        <taxon>Roseibium</taxon>
    </lineage>
</organism>
<feature type="chain" id="PRO_5037346281" evidence="1">
    <location>
        <begin position="23"/>
        <end position="308"/>
    </location>
</feature>
<evidence type="ECO:0000259" key="2">
    <source>
        <dbReference type="PROSITE" id="PS50983"/>
    </source>
</evidence>
<feature type="signal peptide" evidence="1">
    <location>
        <begin position="1"/>
        <end position="22"/>
    </location>
</feature>
<gene>
    <name evidence="3" type="ORF">J0X15_05170</name>
</gene>
<proteinExistence type="predicted"/>
<dbReference type="PROSITE" id="PS00430">
    <property type="entry name" value="TONB_DEPENDENT_REC_1"/>
    <property type="match status" value="1"/>
</dbReference>
<sequence length="308" mass="31126">MMKTAFTHAASTAVLVLGLAFAAEAPALAQSSAAPAQTVADVSQAHKVVAIGGSVTEIIYALGLEDRLVARDSTSLYPQQALALPDVGYIRALSPEGVLSTGMDAIVALEGSGPPETMTVLAEAGVPIVLVPEAYSAQGILDKIEVVGQAMGAQDKADVLIEQLKQELAAAEAEAAARPGDTKVLFVLSLQGGNVLASGEGTAADGVLKMAHLTNAVSGFSGYKPLSNEAVTEAAPDVILMMSGAGDHSARKDTVLTHPALGATPAGKNERIIAMNGLYLLGFGPRTASAVTELSAEVSELVGAGSAK</sequence>
<accession>A0A939J600</accession>
<protein>
    <submittedName>
        <fullName evidence="3">ABC transporter substrate-binding protein</fullName>
    </submittedName>
</protein>
<dbReference type="EMBL" id="JAFLNF010000002">
    <property type="protein sequence ID" value="MBO0344602.1"/>
    <property type="molecule type" value="Genomic_DNA"/>
</dbReference>
<dbReference type="PANTHER" id="PTHR30535:SF4">
    <property type="entry name" value="HEMIN-BINDING PERIPLASMIC PROTEIN HMUT"/>
    <property type="match status" value="1"/>
</dbReference>
<dbReference type="InterPro" id="IPR050902">
    <property type="entry name" value="ABC_Transporter_SBP"/>
</dbReference>
<reference evidence="3" key="1">
    <citation type="submission" date="2021-03" db="EMBL/GenBank/DDBJ databases">
        <title>Roseibium sp. CAU 1637 isolated from Incheon.</title>
        <authorList>
            <person name="Kim W."/>
        </authorList>
    </citation>
    <scope>NUCLEOTIDE SEQUENCE</scope>
    <source>
        <strain evidence="3">CAU 1637</strain>
    </source>
</reference>
<evidence type="ECO:0000313" key="3">
    <source>
        <dbReference type="EMBL" id="MBO0344602.1"/>
    </source>
</evidence>
<dbReference type="InterPro" id="IPR010916">
    <property type="entry name" value="TonB_box_CS"/>
</dbReference>
<dbReference type="SUPFAM" id="SSF53807">
    <property type="entry name" value="Helical backbone' metal receptor"/>
    <property type="match status" value="1"/>
</dbReference>
<dbReference type="AlphaFoldDB" id="A0A939J600"/>